<dbReference type="Gene3D" id="3.30.70.100">
    <property type="match status" value="1"/>
</dbReference>
<dbReference type="PROSITE" id="PS00150">
    <property type="entry name" value="ACYLPHOSPHATASE_1"/>
    <property type="match status" value="1"/>
</dbReference>
<feature type="domain" description="Acylphosphatase-like" evidence="7">
    <location>
        <begin position="12"/>
        <end position="97"/>
    </location>
</feature>
<sequence length="97" mass="10324">MTTSEHTDNAICLRCTVAGQVQGVFFRASAREEALRLGVSGHAHNLPDGRVEVLACGEPEAVNALREWLRRGPPQAQVTGVACETLAYQALSGFTTG</sequence>
<keyword evidence="9" id="KW-1185">Reference proteome</keyword>
<comment type="caution">
    <text evidence="8">The sequence shown here is derived from an EMBL/GenBank/DDBJ whole genome shotgun (WGS) entry which is preliminary data.</text>
</comment>
<proteinExistence type="inferred from homology"/>
<comment type="similarity">
    <text evidence="1 6">Belongs to the acylphosphatase family.</text>
</comment>
<dbReference type="PROSITE" id="PS51160">
    <property type="entry name" value="ACYLPHOSPHATASE_3"/>
    <property type="match status" value="1"/>
</dbReference>
<evidence type="ECO:0000256" key="3">
    <source>
        <dbReference type="ARBA" id="ARBA00015991"/>
    </source>
</evidence>
<dbReference type="PANTHER" id="PTHR47268">
    <property type="entry name" value="ACYLPHOSPHATASE"/>
    <property type="match status" value="1"/>
</dbReference>
<dbReference type="Pfam" id="PF00708">
    <property type="entry name" value="Acylphosphatase"/>
    <property type="match status" value="1"/>
</dbReference>
<evidence type="ECO:0000256" key="1">
    <source>
        <dbReference type="ARBA" id="ARBA00005614"/>
    </source>
</evidence>
<feature type="active site" evidence="5">
    <location>
        <position position="27"/>
    </location>
</feature>
<dbReference type="PANTHER" id="PTHR47268:SF4">
    <property type="entry name" value="ACYLPHOSPHATASE"/>
    <property type="match status" value="1"/>
</dbReference>
<dbReference type="Proteomes" id="UP000748752">
    <property type="component" value="Unassembled WGS sequence"/>
</dbReference>
<dbReference type="EC" id="3.6.1.7" evidence="2 5"/>
<gene>
    <name evidence="8" type="ORF">CKO31_17625</name>
</gene>
<dbReference type="InterPro" id="IPR020456">
    <property type="entry name" value="Acylphosphatase"/>
</dbReference>
<keyword evidence="5" id="KW-0378">Hydrolase</keyword>
<dbReference type="NCBIfam" id="NF011022">
    <property type="entry name" value="PRK14451.1"/>
    <property type="match status" value="1"/>
</dbReference>
<dbReference type="SUPFAM" id="SSF54975">
    <property type="entry name" value="Acylphosphatase/BLUF domain-like"/>
    <property type="match status" value="1"/>
</dbReference>
<dbReference type="RefSeq" id="WP_200240154.1">
    <property type="nucleotide sequence ID" value="NZ_NRRV01000050.1"/>
</dbReference>
<protein>
    <recommendedName>
        <fullName evidence="3 5">acylphosphatase</fullName>
        <ecNumber evidence="2 5">3.6.1.7</ecNumber>
    </recommendedName>
</protein>
<reference evidence="8 9" key="1">
    <citation type="journal article" date="2020" name="Microorganisms">
        <title>Osmotic Adaptation and Compatible Solute Biosynthesis of Phototrophic Bacteria as Revealed from Genome Analyses.</title>
        <authorList>
            <person name="Imhoff J.F."/>
            <person name="Rahn T."/>
            <person name="Kunzel S."/>
            <person name="Keller A."/>
            <person name="Neulinger S.C."/>
        </authorList>
    </citation>
    <scope>NUCLEOTIDE SEQUENCE [LARGE SCALE GENOMIC DNA]</scope>
    <source>
        <strain evidence="8 9">DSM 6210</strain>
    </source>
</reference>
<evidence type="ECO:0000256" key="4">
    <source>
        <dbReference type="ARBA" id="ARBA00047645"/>
    </source>
</evidence>
<accession>A0ABS1CL11</accession>
<evidence type="ECO:0000256" key="6">
    <source>
        <dbReference type="RuleBase" id="RU004168"/>
    </source>
</evidence>
<evidence type="ECO:0000256" key="5">
    <source>
        <dbReference type="PROSITE-ProRule" id="PRU00520"/>
    </source>
</evidence>
<evidence type="ECO:0000259" key="7">
    <source>
        <dbReference type="PROSITE" id="PS51160"/>
    </source>
</evidence>
<dbReference type="InterPro" id="IPR001792">
    <property type="entry name" value="Acylphosphatase-like_dom"/>
</dbReference>
<feature type="active site" evidence="5">
    <location>
        <position position="45"/>
    </location>
</feature>
<evidence type="ECO:0000256" key="2">
    <source>
        <dbReference type="ARBA" id="ARBA00012150"/>
    </source>
</evidence>
<dbReference type="EMBL" id="NRRV01000050">
    <property type="protein sequence ID" value="MBK1632528.1"/>
    <property type="molecule type" value="Genomic_DNA"/>
</dbReference>
<evidence type="ECO:0000313" key="8">
    <source>
        <dbReference type="EMBL" id="MBK1632528.1"/>
    </source>
</evidence>
<dbReference type="InterPro" id="IPR017968">
    <property type="entry name" value="Acylphosphatase_CS"/>
</dbReference>
<evidence type="ECO:0000313" key="9">
    <source>
        <dbReference type="Proteomes" id="UP000748752"/>
    </source>
</evidence>
<comment type="catalytic activity">
    <reaction evidence="4 5">
        <text>an acyl phosphate + H2O = a carboxylate + phosphate + H(+)</text>
        <dbReference type="Rhea" id="RHEA:14965"/>
        <dbReference type="ChEBI" id="CHEBI:15377"/>
        <dbReference type="ChEBI" id="CHEBI:15378"/>
        <dbReference type="ChEBI" id="CHEBI:29067"/>
        <dbReference type="ChEBI" id="CHEBI:43474"/>
        <dbReference type="ChEBI" id="CHEBI:59918"/>
        <dbReference type="EC" id="3.6.1.7"/>
    </reaction>
</comment>
<organism evidence="8 9">
    <name type="scientific">Thiohalocapsa halophila</name>
    <dbReference type="NCBI Taxonomy" id="69359"/>
    <lineage>
        <taxon>Bacteria</taxon>
        <taxon>Pseudomonadati</taxon>
        <taxon>Pseudomonadota</taxon>
        <taxon>Gammaproteobacteria</taxon>
        <taxon>Chromatiales</taxon>
        <taxon>Chromatiaceae</taxon>
        <taxon>Thiohalocapsa</taxon>
    </lineage>
</organism>
<dbReference type="InterPro" id="IPR036046">
    <property type="entry name" value="Acylphosphatase-like_dom_sf"/>
</dbReference>
<name>A0ABS1CL11_9GAMM</name>